<dbReference type="EMBL" id="JBGFTR010000001">
    <property type="protein sequence ID" value="MFH7563933.1"/>
    <property type="molecule type" value="Genomic_DNA"/>
</dbReference>
<comment type="caution">
    <text evidence="2">The sequence shown here is derived from an EMBL/GenBank/DDBJ whole genome shotgun (WGS) entry which is preliminary data.</text>
</comment>
<keyword evidence="3" id="KW-1185">Reference proteome</keyword>
<evidence type="ECO:0000313" key="2">
    <source>
        <dbReference type="EMBL" id="MFH7563933.1"/>
    </source>
</evidence>
<accession>A0ABW7NXL0</accession>
<protein>
    <submittedName>
        <fullName evidence="2">Uncharacterized protein</fullName>
    </submittedName>
</protein>
<proteinExistence type="predicted"/>
<reference evidence="2 3" key="1">
    <citation type="submission" date="2024-08" db="EMBL/GenBank/DDBJ databases">
        <title>Oceanimonas smirnovii Genome sequencing and assembly.</title>
        <authorList>
            <person name="Tang B."/>
        </authorList>
    </citation>
    <scope>NUCLEOTIDE SEQUENCE [LARGE SCALE GENOMIC DNA]</scope>
    <source>
        <strain evidence="2 3">OS2020-119</strain>
    </source>
</reference>
<dbReference type="Proteomes" id="UP001610706">
    <property type="component" value="Unassembled WGS sequence"/>
</dbReference>
<evidence type="ECO:0000256" key="1">
    <source>
        <dbReference type="SAM" id="SignalP"/>
    </source>
</evidence>
<evidence type="ECO:0000313" key="3">
    <source>
        <dbReference type="Proteomes" id="UP001610706"/>
    </source>
</evidence>
<feature type="chain" id="PRO_5047031665" evidence="1">
    <location>
        <begin position="25"/>
        <end position="63"/>
    </location>
</feature>
<name>A0ABW7NXL0_9GAMM</name>
<gene>
    <name evidence="2" type="ORF">AB9R89_01145</name>
</gene>
<organism evidence="2 3">
    <name type="scientific">Oceanimonas smirnovii</name>
    <dbReference type="NCBI Taxonomy" id="264574"/>
    <lineage>
        <taxon>Bacteria</taxon>
        <taxon>Pseudomonadati</taxon>
        <taxon>Pseudomonadota</taxon>
        <taxon>Gammaproteobacteria</taxon>
        <taxon>Aeromonadales</taxon>
        <taxon>Aeromonadaceae</taxon>
        <taxon>Oceanimonas</taxon>
    </lineage>
</organism>
<feature type="signal peptide" evidence="1">
    <location>
        <begin position="1"/>
        <end position="24"/>
    </location>
</feature>
<sequence>MKTVMSLLFAAVFTIGMVPISATAASGTAPAFEVPLKMGDGADNRQCKMLERQGKKLPGYCRL</sequence>
<dbReference type="RefSeq" id="WP_019933827.1">
    <property type="nucleotide sequence ID" value="NZ_CP166302.1"/>
</dbReference>
<keyword evidence="1" id="KW-0732">Signal</keyword>